<feature type="chain" id="PRO_5019131498" evidence="2">
    <location>
        <begin position="19"/>
        <end position="167"/>
    </location>
</feature>
<evidence type="ECO:0000313" key="3">
    <source>
        <dbReference type="EMBL" id="RKF79688.1"/>
    </source>
</evidence>
<gene>
    <name evidence="3" type="ORF">GcM1_200035</name>
</gene>
<dbReference type="Proteomes" id="UP000285326">
    <property type="component" value="Unassembled WGS sequence"/>
</dbReference>
<feature type="compositionally biased region" description="Acidic residues" evidence="1">
    <location>
        <begin position="65"/>
        <end position="84"/>
    </location>
</feature>
<feature type="compositionally biased region" description="Gly residues" evidence="1">
    <location>
        <begin position="122"/>
        <end position="148"/>
    </location>
</feature>
<sequence>MKTFNTLYLLALLGVSIAAPLQENLASRQQAHIDAVGSVQKNSLITESSQPSNSVLGLNNSYQITEEDDGAEDQNDDDFEDEIDSRDPLIQSAMRRNIAVLIRGQNSGVDQTKLLKRKRNGGGEGRGGGGRGRGGDGSGNGGGIGGGGRGREDNFDRDGTENEDDQN</sequence>
<reference evidence="3 4" key="1">
    <citation type="journal article" date="2018" name="BMC Genomics">
        <title>Comparative genome analyses reveal sequence features reflecting distinct modes of host-adaptation between dicot and monocot powdery mildew.</title>
        <authorList>
            <person name="Wu Y."/>
            <person name="Ma X."/>
            <person name="Pan Z."/>
            <person name="Kale S.D."/>
            <person name="Song Y."/>
            <person name="King H."/>
            <person name="Zhang Q."/>
            <person name="Presley C."/>
            <person name="Deng X."/>
            <person name="Wei C.I."/>
            <person name="Xiao S."/>
        </authorList>
    </citation>
    <scope>NUCLEOTIDE SEQUENCE [LARGE SCALE GENOMIC DNA]</scope>
    <source>
        <strain evidence="3">UMSG1</strain>
    </source>
</reference>
<accession>A0A420IYU2</accession>
<keyword evidence="2" id="KW-0732">Signal</keyword>
<name>A0A420IYU2_9PEZI</name>
<organism evidence="3 4">
    <name type="scientific">Golovinomyces cichoracearum</name>
    <dbReference type="NCBI Taxonomy" id="62708"/>
    <lineage>
        <taxon>Eukaryota</taxon>
        <taxon>Fungi</taxon>
        <taxon>Dikarya</taxon>
        <taxon>Ascomycota</taxon>
        <taxon>Pezizomycotina</taxon>
        <taxon>Leotiomycetes</taxon>
        <taxon>Erysiphales</taxon>
        <taxon>Erysiphaceae</taxon>
        <taxon>Golovinomyces</taxon>
    </lineage>
</organism>
<proteinExistence type="predicted"/>
<feature type="compositionally biased region" description="Basic and acidic residues" evidence="1">
    <location>
        <begin position="149"/>
        <end position="160"/>
    </location>
</feature>
<feature type="region of interest" description="Disordered" evidence="1">
    <location>
        <begin position="110"/>
        <end position="167"/>
    </location>
</feature>
<dbReference type="AlphaFoldDB" id="A0A420IYU2"/>
<feature type="signal peptide" evidence="2">
    <location>
        <begin position="1"/>
        <end position="18"/>
    </location>
</feature>
<evidence type="ECO:0000256" key="2">
    <source>
        <dbReference type="SAM" id="SignalP"/>
    </source>
</evidence>
<dbReference type="EMBL" id="MCBS01020013">
    <property type="protein sequence ID" value="RKF79688.1"/>
    <property type="molecule type" value="Genomic_DNA"/>
</dbReference>
<comment type="caution">
    <text evidence="3">The sequence shown here is derived from an EMBL/GenBank/DDBJ whole genome shotgun (WGS) entry which is preliminary data.</text>
</comment>
<feature type="region of interest" description="Disordered" evidence="1">
    <location>
        <begin position="64"/>
        <end position="90"/>
    </location>
</feature>
<protein>
    <submittedName>
        <fullName evidence="3">Uncharacterized protein</fullName>
    </submittedName>
</protein>
<evidence type="ECO:0000256" key="1">
    <source>
        <dbReference type="SAM" id="MobiDB-lite"/>
    </source>
</evidence>
<evidence type="ECO:0000313" key="4">
    <source>
        <dbReference type="Proteomes" id="UP000285326"/>
    </source>
</evidence>